<reference evidence="1" key="1">
    <citation type="submission" date="2020-04" db="EMBL/GenBank/DDBJ databases">
        <title>A desert anoxygenic phototrophic bacterium fixes CO2 using RubisCO under aerobic conditions.</title>
        <authorList>
            <person name="Tang K."/>
        </authorList>
    </citation>
    <scope>NUCLEOTIDE SEQUENCE [LARGE SCALE GENOMIC DNA]</scope>
    <source>
        <strain evidence="1">MIMtkB3</strain>
    </source>
</reference>
<dbReference type="KEGG" id="acru:HHL28_07945"/>
<dbReference type="Proteomes" id="UP000501891">
    <property type="component" value="Chromosome"/>
</dbReference>
<gene>
    <name evidence="1" type="ORF">HHL28_07945</name>
</gene>
<protein>
    <submittedName>
        <fullName evidence="1">Uncharacterized protein</fullName>
    </submittedName>
</protein>
<accession>A0A858RBF9</accession>
<evidence type="ECO:0000313" key="1">
    <source>
        <dbReference type="EMBL" id="QJE74830.1"/>
    </source>
</evidence>
<sequence length="67" mass="7591">MRRRREIIPGQRYRKLGFGAMLWEVVGLSEDALGNTHVRLRQVGDPRTLKTLAASVLDDPSQFQLVA</sequence>
<name>A0A858RBF9_9PROT</name>
<evidence type="ECO:0000313" key="2">
    <source>
        <dbReference type="Proteomes" id="UP000501891"/>
    </source>
</evidence>
<proteinExistence type="predicted"/>
<keyword evidence="2" id="KW-1185">Reference proteome</keyword>
<dbReference type="AlphaFoldDB" id="A0A858RBF9"/>
<dbReference type="EMBL" id="CP051775">
    <property type="protein sequence ID" value="QJE74830.1"/>
    <property type="molecule type" value="Genomic_DNA"/>
</dbReference>
<organism evidence="1 2">
    <name type="scientific">Aerophototrophica crusticola</name>
    <dbReference type="NCBI Taxonomy" id="1709002"/>
    <lineage>
        <taxon>Bacteria</taxon>
        <taxon>Pseudomonadati</taxon>
        <taxon>Pseudomonadota</taxon>
        <taxon>Alphaproteobacteria</taxon>
        <taxon>Rhodospirillales</taxon>
        <taxon>Rhodospirillaceae</taxon>
        <taxon>Aerophototrophica</taxon>
    </lineage>
</organism>